<dbReference type="PROSITE" id="PS50802">
    <property type="entry name" value="OTU"/>
    <property type="match status" value="1"/>
</dbReference>
<dbReference type="InterPro" id="IPR050704">
    <property type="entry name" value="Peptidase_C85-like"/>
</dbReference>
<dbReference type="Gene3D" id="3.90.70.80">
    <property type="match status" value="1"/>
</dbReference>
<feature type="region of interest" description="Disordered" evidence="1">
    <location>
        <begin position="1107"/>
        <end position="1136"/>
    </location>
</feature>
<dbReference type="EnsemblMetazoa" id="CLYHEMT020238.1">
    <property type="protein sequence ID" value="CLYHEMP020238.1"/>
    <property type="gene ID" value="CLYHEMG020238"/>
</dbReference>
<feature type="region of interest" description="Disordered" evidence="1">
    <location>
        <begin position="995"/>
        <end position="1016"/>
    </location>
</feature>
<dbReference type="PANTHER" id="PTHR12419:SF115">
    <property type="entry name" value="PROTEIN OVARIAN TUMOR LOCUS-RELATED"/>
    <property type="match status" value="1"/>
</dbReference>
<feature type="region of interest" description="Disordered" evidence="1">
    <location>
        <begin position="712"/>
        <end position="739"/>
    </location>
</feature>
<dbReference type="GO" id="GO:0004843">
    <property type="term" value="F:cysteine-type deubiquitinase activity"/>
    <property type="evidence" value="ECO:0007669"/>
    <property type="project" value="TreeGrafter"/>
</dbReference>
<evidence type="ECO:0000313" key="4">
    <source>
        <dbReference type="Proteomes" id="UP000594262"/>
    </source>
</evidence>
<organism evidence="3 4">
    <name type="scientific">Clytia hemisphaerica</name>
    <dbReference type="NCBI Taxonomy" id="252671"/>
    <lineage>
        <taxon>Eukaryota</taxon>
        <taxon>Metazoa</taxon>
        <taxon>Cnidaria</taxon>
        <taxon>Hydrozoa</taxon>
        <taxon>Hydroidolina</taxon>
        <taxon>Leptothecata</taxon>
        <taxon>Obeliida</taxon>
        <taxon>Clytiidae</taxon>
        <taxon>Clytia</taxon>
    </lineage>
</organism>
<feature type="compositionally biased region" description="Polar residues" evidence="1">
    <location>
        <begin position="485"/>
        <end position="495"/>
    </location>
</feature>
<dbReference type="InterPro" id="IPR003323">
    <property type="entry name" value="OTU_dom"/>
</dbReference>
<accession>A0A7M5XA42</accession>
<dbReference type="GO" id="GO:0016579">
    <property type="term" value="P:protein deubiquitination"/>
    <property type="evidence" value="ECO:0007669"/>
    <property type="project" value="TreeGrafter"/>
</dbReference>
<feature type="region of interest" description="Disordered" evidence="1">
    <location>
        <begin position="766"/>
        <end position="791"/>
    </location>
</feature>
<feature type="compositionally biased region" description="Polar residues" evidence="1">
    <location>
        <begin position="393"/>
        <end position="403"/>
    </location>
</feature>
<feature type="compositionally biased region" description="Polar residues" evidence="1">
    <location>
        <begin position="831"/>
        <end position="851"/>
    </location>
</feature>
<dbReference type="RefSeq" id="XP_066936926.1">
    <property type="nucleotide sequence ID" value="XM_067080825.1"/>
</dbReference>
<sequence length="1136" mass="128253">MALGKGRGKVAYADIKKDDHSMAGPRNNGSFTPSTTEQAMDEYLRNINMYRKPVAKDGSCLFRVVAEQVFFTQFLHKKVRTDCISYMNVHRKIFESFIEGSFEHHLFNLRNLKEWGGHSEISALSLLYKYDFIVYQIANPTPQDVTKNGFDKKIHLCYLNNNHYDCVYPISFKSSAAIAQSIVYEILLGNVFAEVDKREMEADCTAISEAEESQDPSAWTEVKTKQNKGKMVDGKQSDNPWENLISVIPESNKNPRVMRSLTASLDPSVYRNIELDVWENTRSEQQKFDQVVAAAHQFKPGDVCIATIRESKDHSKQVIVRVQKVGEKCIVVPEDKDVQYYVHLDDLQPMVNGEHDYRSLPGYYNKYENEQEFQSQKRRKYRKGREEERKVNEFQNNQQNRSRGSAPVEKDTNRGGGRKNNQRKEKSVSPTKNQQRENTVPKKTEKTENELAPVVNGSATTEESVTKVAKPAETAAAFWGRMRSNPAQEQPPNDVTTPTTKTTDELIKKNNLTPTNANSDKLESSEPTDRAPDPIQIVKNKKKTNTAPIADASKQDTAQIDIRNNQKSPETTTANSQPVSSPPKDIKKLSLTSQASAKVKKVRENILMSSAKIESGSITSPSKSELKASPVKEEVPKKVTGEDSIGVTMAKEIKQEAPSPIIQKRDEIELEKPPTVSPPTIHKHTDSTSGCLETKVEQLDLNKNTQPNIIVSPESQRSSVEMSENRPTRPPKLGKVKKKVSFGSTTEIIETIHNIPSLIPQPDEIQQMSPQQAPIPPQKQTPVIPSGGGAGGERGKIHIPRDHIEKHMNYQQQQQQQSHNQINMELHHPTQQNYQPTTTGINQQQQHMTPESLQQQYIRILQSQQQSPFVSHNTASNNIQTFYHPAATQANFYPVIYRQGNNVDMRTTHLQLSQDPEAKDLPEDPQVVQYFYNLGVQYCMMMGPQNFHQQVNQAGILPLPVANTPMQQVPVHQLVLNNSSENSRNTTNELYVANSPQQQTETSLMDMQQHHPVAPPSQAQQIVTPASLQTRLQHHQQPQQAATNLATGFQHQHQPRHPRPNLSDYETPPRHRRGLISPHTGALSQHNVGLINSNLHHRSNNQRHISQRHNFNGGRGIIGQGPKPMRIDHIRPSNNF</sequence>
<evidence type="ECO:0000259" key="2">
    <source>
        <dbReference type="PROSITE" id="PS50802"/>
    </source>
</evidence>
<dbReference type="Pfam" id="PF02338">
    <property type="entry name" value="OTU"/>
    <property type="match status" value="1"/>
</dbReference>
<feature type="domain" description="OTU" evidence="2">
    <location>
        <begin position="49"/>
        <end position="170"/>
    </location>
</feature>
<feature type="compositionally biased region" description="Basic and acidic residues" evidence="1">
    <location>
        <begin position="439"/>
        <end position="449"/>
    </location>
</feature>
<feature type="compositionally biased region" description="Polar residues" evidence="1">
    <location>
        <begin position="510"/>
        <end position="519"/>
    </location>
</feature>
<feature type="region of interest" description="Disordered" evidence="1">
    <location>
        <begin position="208"/>
        <end position="235"/>
    </location>
</feature>
<feature type="region of interest" description="Disordered" evidence="1">
    <location>
        <begin position="831"/>
        <end position="852"/>
    </location>
</feature>
<name>A0A7M5XA42_9CNID</name>
<feature type="compositionally biased region" description="Polar residues" evidence="1">
    <location>
        <begin position="995"/>
        <end position="1006"/>
    </location>
</feature>
<evidence type="ECO:0000256" key="1">
    <source>
        <dbReference type="SAM" id="MobiDB-lite"/>
    </source>
</evidence>
<evidence type="ECO:0000313" key="3">
    <source>
        <dbReference type="EnsemblMetazoa" id="CLYHEMP020238.1"/>
    </source>
</evidence>
<protein>
    <recommendedName>
        <fullName evidence="2">OTU domain-containing protein</fullName>
    </recommendedName>
</protein>
<reference evidence="3" key="1">
    <citation type="submission" date="2021-01" db="UniProtKB">
        <authorList>
            <consortium name="EnsemblMetazoa"/>
        </authorList>
    </citation>
    <scope>IDENTIFICATION</scope>
</reference>
<feature type="region of interest" description="Disordered" evidence="1">
    <location>
        <begin position="615"/>
        <end position="634"/>
    </location>
</feature>
<feature type="compositionally biased region" description="Polar residues" evidence="1">
    <location>
        <begin position="712"/>
        <end position="722"/>
    </location>
</feature>
<feature type="region of interest" description="Disordered" evidence="1">
    <location>
        <begin position="1033"/>
        <end position="1067"/>
    </location>
</feature>
<feature type="region of interest" description="Disordered" evidence="1">
    <location>
        <begin position="368"/>
        <end position="468"/>
    </location>
</feature>
<dbReference type="PANTHER" id="PTHR12419">
    <property type="entry name" value="OTU DOMAIN CONTAINING PROTEIN"/>
    <property type="match status" value="1"/>
</dbReference>
<feature type="compositionally biased region" description="Basic and acidic residues" evidence="1">
    <location>
        <begin position="1125"/>
        <end position="1136"/>
    </location>
</feature>
<dbReference type="GO" id="GO:0061578">
    <property type="term" value="F:K63-linked deubiquitinase activity"/>
    <property type="evidence" value="ECO:0007669"/>
    <property type="project" value="TreeGrafter"/>
</dbReference>
<proteinExistence type="predicted"/>
<dbReference type="OrthoDB" id="20273at2759"/>
<dbReference type="AlphaFoldDB" id="A0A7M5XA42"/>
<dbReference type="Proteomes" id="UP000594262">
    <property type="component" value="Unplaced"/>
</dbReference>
<keyword evidence="4" id="KW-1185">Reference proteome</keyword>
<dbReference type="InterPro" id="IPR038765">
    <property type="entry name" value="Papain-like_cys_pep_sf"/>
</dbReference>
<dbReference type="RefSeq" id="XP_066936927.1">
    <property type="nucleotide sequence ID" value="XM_067080826.1"/>
</dbReference>
<feature type="region of interest" description="Disordered" evidence="1">
    <location>
        <begin position="483"/>
        <end position="597"/>
    </location>
</feature>
<feature type="compositionally biased region" description="Low complexity" evidence="1">
    <location>
        <begin position="1033"/>
        <end position="1043"/>
    </location>
</feature>
<feature type="compositionally biased region" description="Polar residues" evidence="1">
    <location>
        <begin position="555"/>
        <end position="579"/>
    </location>
</feature>
<dbReference type="SUPFAM" id="SSF54001">
    <property type="entry name" value="Cysteine proteinases"/>
    <property type="match status" value="1"/>
</dbReference>
<feature type="compositionally biased region" description="Basic and acidic residues" evidence="1">
    <location>
        <begin position="624"/>
        <end position="634"/>
    </location>
</feature>
<dbReference type="GeneID" id="136824851"/>
<feature type="compositionally biased region" description="Polar residues" evidence="1">
    <location>
        <begin position="428"/>
        <end position="438"/>
    </location>
</feature>
<feature type="compositionally biased region" description="Basic and acidic residues" evidence="1">
    <location>
        <begin position="520"/>
        <end position="532"/>
    </location>
</feature>